<dbReference type="OrthoDB" id="6624404at2759"/>
<dbReference type="EMBL" id="CABPRJ010001427">
    <property type="protein sequence ID" value="VVC35618.1"/>
    <property type="molecule type" value="Genomic_DNA"/>
</dbReference>
<dbReference type="Pfam" id="PF03022">
    <property type="entry name" value="MRJP"/>
    <property type="match status" value="1"/>
</dbReference>
<feature type="compositionally biased region" description="Basic and acidic residues" evidence="4">
    <location>
        <begin position="235"/>
        <end position="257"/>
    </location>
</feature>
<keyword evidence="5" id="KW-0732">Signal</keyword>
<evidence type="ECO:0000256" key="4">
    <source>
        <dbReference type="SAM" id="MobiDB-lite"/>
    </source>
</evidence>
<evidence type="ECO:0000256" key="2">
    <source>
        <dbReference type="ARBA" id="ARBA00009127"/>
    </source>
</evidence>
<evidence type="ECO:0000313" key="6">
    <source>
        <dbReference type="EMBL" id="VVC35618.1"/>
    </source>
</evidence>
<accession>A0A5E4N056</accession>
<protein>
    <submittedName>
        <fullName evidence="6">Six-bladed beta-propeller, TolB-like,Major royal jelly protein/protein yellow</fullName>
    </submittedName>
</protein>
<sequence>MRLQAVLTAAATALWCLRCSAWNVTRLYGIGPAGPPVRLTDVAVWRNRAYACWPRLDASQPVTLLELPWPETTDQQLRAPPGFGSAWKPRGPFRADQQELEDCRRIQSAVAIDLDKIRWHLYVLDSGGYEINNCRPKIIVYDLKTYKRVRTVDLDGLNGWELSALVVDARPFKGETRAYAGNTRGGYLAVIDPDRGVWHRLALQSCPPVPSLDQERRPQNSDGVTEDPDQVLGPGRDRDAANEGDRDAERTPEERDVPAECVAVSRLWSSVFFTSARSHDLYSASFRDLRNLTSYINAAGVKNGDVLPRELQVYRNGVKLGSSSGLYADIQGGLNYVFTRDFVAVRSSPGVGSDVAENHRVLLQSCDLLPEVTKIFTDNANYLQVWALNAVPNGENRHSVKINKLNKF</sequence>
<dbReference type="Proteomes" id="UP000325440">
    <property type="component" value="Unassembled WGS sequence"/>
</dbReference>
<feature type="region of interest" description="Disordered" evidence="4">
    <location>
        <begin position="209"/>
        <end position="257"/>
    </location>
</feature>
<feature type="signal peptide" evidence="5">
    <location>
        <begin position="1"/>
        <end position="21"/>
    </location>
</feature>
<organism evidence="6 7">
    <name type="scientific">Cinara cedri</name>
    <dbReference type="NCBI Taxonomy" id="506608"/>
    <lineage>
        <taxon>Eukaryota</taxon>
        <taxon>Metazoa</taxon>
        <taxon>Ecdysozoa</taxon>
        <taxon>Arthropoda</taxon>
        <taxon>Hexapoda</taxon>
        <taxon>Insecta</taxon>
        <taxon>Pterygota</taxon>
        <taxon>Neoptera</taxon>
        <taxon>Paraneoptera</taxon>
        <taxon>Hemiptera</taxon>
        <taxon>Sternorrhyncha</taxon>
        <taxon>Aphidomorpha</taxon>
        <taxon>Aphidoidea</taxon>
        <taxon>Aphididae</taxon>
        <taxon>Lachninae</taxon>
        <taxon>Cinara</taxon>
    </lineage>
</organism>
<dbReference type="GO" id="GO:0005576">
    <property type="term" value="C:extracellular region"/>
    <property type="evidence" value="ECO:0007669"/>
    <property type="project" value="UniProtKB-SubCell"/>
</dbReference>
<reference evidence="6 7" key="1">
    <citation type="submission" date="2019-08" db="EMBL/GenBank/DDBJ databases">
        <authorList>
            <person name="Alioto T."/>
            <person name="Alioto T."/>
            <person name="Gomez Garrido J."/>
        </authorList>
    </citation>
    <scope>NUCLEOTIDE SEQUENCE [LARGE SCALE GENOMIC DNA]</scope>
</reference>
<evidence type="ECO:0000256" key="5">
    <source>
        <dbReference type="SAM" id="SignalP"/>
    </source>
</evidence>
<feature type="chain" id="PRO_5022976290" evidence="5">
    <location>
        <begin position="22"/>
        <end position="408"/>
    </location>
</feature>
<proteinExistence type="inferred from homology"/>
<evidence type="ECO:0000256" key="3">
    <source>
        <dbReference type="ARBA" id="ARBA00022525"/>
    </source>
</evidence>
<dbReference type="InterPro" id="IPR017996">
    <property type="entry name" value="MRJP/yellow-related"/>
</dbReference>
<dbReference type="InterPro" id="IPR011042">
    <property type="entry name" value="6-blade_b-propeller_TolB-like"/>
</dbReference>
<evidence type="ECO:0000256" key="1">
    <source>
        <dbReference type="ARBA" id="ARBA00004613"/>
    </source>
</evidence>
<evidence type="ECO:0000313" key="7">
    <source>
        <dbReference type="Proteomes" id="UP000325440"/>
    </source>
</evidence>
<comment type="subcellular location">
    <subcellularLocation>
        <location evidence="1">Secreted</location>
    </subcellularLocation>
</comment>
<keyword evidence="3" id="KW-0964">Secreted</keyword>
<dbReference type="Gene3D" id="2.120.10.30">
    <property type="entry name" value="TolB, C-terminal domain"/>
    <property type="match status" value="1"/>
</dbReference>
<name>A0A5E4N056_9HEMI</name>
<keyword evidence="7" id="KW-1185">Reference proteome</keyword>
<dbReference type="AlphaFoldDB" id="A0A5E4N056"/>
<comment type="similarity">
    <text evidence="2">Belongs to the major royal jelly protein family.</text>
</comment>
<gene>
    <name evidence="6" type="ORF">CINCED_3A001062</name>
</gene>